<name>A0A0R2X9M9_9BACT</name>
<evidence type="ECO:0000256" key="1">
    <source>
        <dbReference type="SAM" id="MobiDB-lite"/>
    </source>
</evidence>
<proteinExistence type="predicted"/>
<dbReference type="EMBL" id="LIDN01000221">
    <property type="protein sequence ID" value="KRP32653.1"/>
    <property type="molecule type" value="Genomic_DNA"/>
</dbReference>
<reference evidence="2 3" key="1">
    <citation type="submission" date="2015-10" db="EMBL/GenBank/DDBJ databases">
        <title>Metagenome-Assembled Genomes uncover a global brackish microbiome.</title>
        <authorList>
            <person name="Hugerth L.W."/>
            <person name="Larsson J."/>
            <person name="Alneberg J."/>
            <person name="Lindh M.V."/>
            <person name="Legrand C."/>
            <person name="Pinhassi J."/>
            <person name="Andersson A.F."/>
        </authorList>
    </citation>
    <scope>NUCLEOTIDE SEQUENCE [LARGE SCALE GENOMIC DNA]</scope>
    <source>
        <strain evidence="2">BACL9 MAG-120924-bin69</strain>
    </source>
</reference>
<dbReference type="Proteomes" id="UP000051220">
    <property type="component" value="Unassembled WGS sequence"/>
</dbReference>
<dbReference type="AlphaFoldDB" id="A0A0R2X9M9"/>
<sequence length="168" mass="16971">MDESKRGQSEGDKVGSPEGHGVQSWCKRGDGEWGRGAATHGLSDGGGDFLGIRLPAEEKVVHGCTGGLRGEVGAVDCTPQGFAWGNSLGLQGEEGGESLASGQGGFGASEILGIECGNDSLKMILDPALATGDFSLLLHSALGLGVNVGLDGHHLAETEGGQQSGDEE</sequence>
<evidence type="ECO:0000313" key="2">
    <source>
        <dbReference type="EMBL" id="KRP32653.1"/>
    </source>
</evidence>
<feature type="region of interest" description="Disordered" evidence="1">
    <location>
        <begin position="1"/>
        <end position="30"/>
    </location>
</feature>
<protein>
    <submittedName>
        <fullName evidence="2">Uncharacterized protein</fullName>
    </submittedName>
</protein>
<accession>A0A0R2X9M9</accession>
<gene>
    <name evidence="2" type="ORF">ABS33_06080</name>
</gene>
<feature type="compositionally biased region" description="Basic and acidic residues" evidence="1">
    <location>
        <begin position="1"/>
        <end position="15"/>
    </location>
</feature>
<evidence type="ECO:0000313" key="3">
    <source>
        <dbReference type="Proteomes" id="UP000051220"/>
    </source>
</evidence>
<organism evidence="2 3">
    <name type="scientific">Verrucomicrobia subdivision 6 bacterium BACL9 MAG-120924-bin69</name>
    <dbReference type="NCBI Taxonomy" id="1655635"/>
    <lineage>
        <taxon>Bacteria</taxon>
        <taxon>Pseudomonadati</taxon>
        <taxon>Verrucomicrobiota</taxon>
        <taxon>Verrucomicrobiia</taxon>
        <taxon>Verrucomicrobiales</taxon>
        <taxon>Verrucomicrobia subdivision 6</taxon>
    </lineage>
</organism>
<comment type="caution">
    <text evidence="2">The sequence shown here is derived from an EMBL/GenBank/DDBJ whole genome shotgun (WGS) entry which is preliminary data.</text>
</comment>